<accession>A0A239XIV8</accession>
<dbReference type="EMBL" id="LT906454">
    <property type="protein sequence ID" value="SNV46226.1"/>
    <property type="molecule type" value="Genomic_DNA"/>
</dbReference>
<proteinExistence type="predicted"/>
<evidence type="ECO:0000256" key="7">
    <source>
        <dbReference type="ARBA" id="ARBA00022777"/>
    </source>
</evidence>
<keyword evidence="7" id="KW-0418">Kinase</keyword>
<dbReference type="CDD" id="cd00006">
    <property type="entry name" value="PTS_IIA_man"/>
    <property type="match status" value="1"/>
</dbReference>
<dbReference type="GO" id="GO:0005737">
    <property type="term" value="C:cytoplasm"/>
    <property type="evidence" value="ECO:0007669"/>
    <property type="project" value="UniProtKB-SubCell"/>
</dbReference>
<dbReference type="RefSeq" id="WP_095123543.1">
    <property type="nucleotide sequence ID" value="NZ_LT906454.1"/>
</dbReference>
<evidence type="ECO:0000256" key="4">
    <source>
        <dbReference type="ARBA" id="ARBA00022597"/>
    </source>
</evidence>
<dbReference type="PANTHER" id="PTHR33799">
    <property type="entry name" value="PTS PERMEASE-RELATED-RELATED"/>
    <property type="match status" value="1"/>
</dbReference>
<evidence type="ECO:0000256" key="6">
    <source>
        <dbReference type="ARBA" id="ARBA00022683"/>
    </source>
</evidence>
<dbReference type="PROSITE" id="PS51096">
    <property type="entry name" value="PTS_EIIA_TYPE_4"/>
    <property type="match status" value="1"/>
</dbReference>
<keyword evidence="5 9" id="KW-0808">Transferase</keyword>
<feature type="domain" description="PTS EIIA type-4" evidence="8">
    <location>
        <begin position="2"/>
        <end position="134"/>
    </location>
</feature>
<sequence length="134" mass="14726">MVKDLILVSHGHFSEELKKSTEMIMGPQENIHAVGLLPEEGAEDFEVKLVNVLKDLDDYVVLADLMGGTPCNVASRLLMQGYDFELFAGMNMPMVIGFINSSLVGEAIDLKAFGADNIHRINDVLTALDDDDEE</sequence>
<evidence type="ECO:0000259" key="8">
    <source>
        <dbReference type="PROSITE" id="PS51096"/>
    </source>
</evidence>
<name>A0A239XIV8_STRAI</name>
<gene>
    <name evidence="9" type="primary">manX</name>
    <name evidence="9" type="ORF">SAMEA4504048_02153</name>
</gene>
<organism evidence="9 10">
    <name type="scientific">Streptococcus acidominimus</name>
    <dbReference type="NCBI Taxonomy" id="1326"/>
    <lineage>
        <taxon>Bacteria</taxon>
        <taxon>Bacillati</taxon>
        <taxon>Bacillota</taxon>
        <taxon>Bacilli</taxon>
        <taxon>Lactobacillales</taxon>
        <taxon>Streptococcaceae</taxon>
        <taxon>Streptococcus</taxon>
    </lineage>
</organism>
<protein>
    <submittedName>
        <fullName evidence="9">Sugar phosphotransferase system (PTS), fructose family, IIA component</fullName>
    </submittedName>
</protein>
<dbReference type="GO" id="GO:0009401">
    <property type="term" value="P:phosphoenolpyruvate-dependent sugar phosphotransferase system"/>
    <property type="evidence" value="ECO:0007669"/>
    <property type="project" value="UniProtKB-KW"/>
</dbReference>
<keyword evidence="4" id="KW-0762">Sugar transport</keyword>
<keyword evidence="6" id="KW-0598">Phosphotransferase system</keyword>
<dbReference type="InterPro" id="IPR004701">
    <property type="entry name" value="PTS_EIIA_man-typ"/>
</dbReference>
<comment type="subcellular location">
    <subcellularLocation>
        <location evidence="1">Cytoplasm</location>
    </subcellularLocation>
</comment>
<evidence type="ECO:0000256" key="1">
    <source>
        <dbReference type="ARBA" id="ARBA00004496"/>
    </source>
</evidence>
<dbReference type="InterPro" id="IPR033887">
    <property type="entry name" value="PTS_IIA_man"/>
</dbReference>
<dbReference type="OrthoDB" id="6623712at2"/>
<dbReference type="GO" id="GO:0016301">
    <property type="term" value="F:kinase activity"/>
    <property type="evidence" value="ECO:0007669"/>
    <property type="project" value="UniProtKB-KW"/>
</dbReference>
<evidence type="ECO:0000256" key="5">
    <source>
        <dbReference type="ARBA" id="ARBA00022679"/>
    </source>
</evidence>
<dbReference type="PANTHER" id="PTHR33799:SF1">
    <property type="entry name" value="PTS SYSTEM MANNOSE-SPECIFIC EIIAB COMPONENT-RELATED"/>
    <property type="match status" value="1"/>
</dbReference>
<dbReference type="InterPro" id="IPR051471">
    <property type="entry name" value="Bacterial_PTS_sugar_comp"/>
</dbReference>
<dbReference type="SUPFAM" id="SSF53062">
    <property type="entry name" value="PTS system fructose IIA component-like"/>
    <property type="match status" value="1"/>
</dbReference>
<dbReference type="Gene3D" id="3.40.50.510">
    <property type="entry name" value="Phosphotransferase system, mannose-type IIA component"/>
    <property type="match status" value="1"/>
</dbReference>
<dbReference type="KEGG" id="saco:SAME_02153"/>
<reference evidence="9 10" key="1">
    <citation type="submission" date="2017-06" db="EMBL/GenBank/DDBJ databases">
        <authorList>
            <consortium name="Pathogen Informatics"/>
        </authorList>
    </citation>
    <scope>NUCLEOTIDE SEQUENCE [LARGE SCALE GENOMIC DNA]</scope>
    <source>
        <strain evidence="9 10">NCTC11291</strain>
    </source>
</reference>
<keyword evidence="2" id="KW-0813">Transport</keyword>
<dbReference type="AlphaFoldDB" id="A0A239XIV8"/>
<dbReference type="Pfam" id="PF03610">
    <property type="entry name" value="EIIA-man"/>
    <property type="match status" value="1"/>
</dbReference>
<dbReference type="Proteomes" id="UP000215144">
    <property type="component" value="Chromosome 1"/>
</dbReference>
<evidence type="ECO:0000256" key="2">
    <source>
        <dbReference type="ARBA" id="ARBA00022448"/>
    </source>
</evidence>
<evidence type="ECO:0000313" key="10">
    <source>
        <dbReference type="Proteomes" id="UP000215144"/>
    </source>
</evidence>
<dbReference type="GO" id="GO:0016020">
    <property type="term" value="C:membrane"/>
    <property type="evidence" value="ECO:0007669"/>
    <property type="project" value="InterPro"/>
</dbReference>
<evidence type="ECO:0000256" key="3">
    <source>
        <dbReference type="ARBA" id="ARBA00022490"/>
    </source>
</evidence>
<evidence type="ECO:0000313" key="9">
    <source>
        <dbReference type="EMBL" id="SNV46226.1"/>
    </source>
</evidence>
<dbReference type="InterPro" id="IPR036662">
    <property type="entry name" value="PTS_EIIA_man-typ_sf"/>
</dbReference>
<keyword evidence="3" id="KW-0963">Cytoplasm</keyword>